<proteinExistence type="predicted"/>
<dbReference type="CDD" id="cd00051">
    <property type="entry name" value="EFh"/>
    <property type="match status" value="1"/>
</dbReference>
<evidence type="ECO:0000313" key="5">
    <source>
        <dbReference type="Proteomes" id="UP000646827"/>
    </source>
</evidence>
<name>A0A8H7VFI5_9FUNG</name>
<protein>
    <recommendedName>
        <fullName evidence="3">EF-hand domain-containing protein</fullName>
    </recommendedName>
</protein>
<dbReference type="Gene3D" id="1.10.238.10">
    <property type="entry name" value="EF-hand"/>
    <property type="match status" value="2"/>
</dbReference>
<dbReference type="Pfam" id="PF13202">
    <property type="entry name" value="EF-hand_5"/>
    <property type="match status" value="1"/>
</dbReference>
<dbReference type="PROSITE" id="PS50222">
    <property type="entry name" value="EF_HAND_2"/>
    <property type="match status" value="3"/>
</dbReference>
<dbReference type="PANTHER" id="PTHR23048">
    <property type="entry name" value="MYOSIN LIGHT CHAIN 1, 3"/>
    <property type="match status" value="1"/>
</dbReference>
<dbReference type="Proteomes" id="UP000646827">
    <property type="component" value="Unassembled WGS sequence"/>
</dbReference>
<dbReference type="Pfam" id="PF13499">
    <property type="entry name" value="EF-hand_7"/>
    <property type="match status" value="1"/>
</dbReference>
<dbReference type="OrthoDB" id="26525at2759"/>
<feature type="domain" description="EF-hand" evidence="3">
    <location>
        <begin position="134"/>
        <end position="169"/>
    </location>
</feature>
<dbReference type="FunFam" id="1.10.238.10:FF:000003">
    <property type="entry name" value="Calmodulin A"/>
    <property type="match status" value="1"/>
</dbReference>
<dbReference type="PANTHER" id="PTHR23048:SF0">
    <property type="entry name" value="CALMODULIN LIKE 3"/>
    <property type="match status" value="1"/>
</dbReference>
<feature type="domain" description="EF-hand" evidence="3">
    <location>
        <begin position="19"/>
        <end position="54"/>
    </location>
</feature>
<reference evidence="4 5" key="1">
    <citation type="submission" date="2020-12" db="EMBL/GenBank/DDBJ databases">
        <title>Metabolic potential, ecology and presence of endohyphal bacteria is reflected in genomic diversity of Mucoromycotina.</title>
        <authorList>
            <person name="Muszewska A."/>
            <person name="Okrasinska A."/>
            <person name="Steczkiewicz K."/>
            <person name="Drgas O."/>
            <person name="Orlowska M."/>
            <person name="Perlinska-Lenart U."/>
            <person name="Aleksandrzak-Piekarczyk T."/>
            <person name="Szatraj K."/>
            <person name="Zielenkiewicz U."/>
            <person name="Pilsyk S."/>
            <person name="Malc E."/>
            <person name="Mieczkowski P."/>
            <person name="Kruszewska J.S."/>
            <person name="Biernat P."/>
            <person name="Pawlowska J."/>
        </authorList>
    </citation>
    <scope>NUCLEOTIDE SEQUENCE [LARGE SCALE GENOMIC DNA]</scope>
    <source>
        <strain evidence="4 5">CBS 142.35</strain>
    </source>
</reference>
<keyword evidence="2" id="KW-0106">Calcium</keyword>
<dbReference type="InterPro" id="IPR011992">
    <property type="entry name" value="EF-hand-dom_pair"/>
</dbReference>
<accession>A0A8H7VFI5</accession>
<dbReference type="AlphaFoldDB" id="A0A8H7VFI5"/>
<dbReference type="InterPro" id="IPR018247">
    <property type="entry name" value="EF_Hand_1_Ca_BS"/>
</dbReference>
<organism evidence="4 5">
    <name type="scientific">Circinella minor</name>
    <dbReference type="NCBI Taxonomy" id="1195481"/>
    <lineage>
        <taxon>Eukaryota</taxon>
        <taxon>Fungi</taxon>
        <taxon>Fungi incertae sedis</taxon>
        <taxon>Mucoromycota</taxon>
        <taxon>Mucoromycotina</taxon>
        <taxon>Mucoromycetes</taxon>
        <taxon>Mucorales</taxon>
        <taxon>Lichtheimiaceae</taxon>
        <taxon>Circinella</taxon>
    </lineage>
</organism>
<evidence type="ECO:0000259" key="3">
    <source>
        <dbReference type="PROSITE" id="PS50222"/>
    </source>
</evidence>
<dbReference type="GO" id="GO:0005509">
    <property type="term" value="F:calcium ion binding"/>
    <property type="evidence" value="ECO:0007669"/>
    <property type="project" value="InterPro"/>
</dbReference>
<dbReference type="SUPFAM" id="SSF47473">
    <property type="entry name" value="EF-hand"/>
    <property type="match status" value="1"/>
</dbReference>
<sequence>MTSLKDKRTSLGIQFMGDQKKKELRDLFNSFDIDKDGKISHSEFKQVLIASGVDPQSVMTILHENNKKNDRGNNVFYSYEEFVRLFKPTLSTPGRRTAKEQELMDAFNTFDHNKDGVITHQELRLTLQQLGEYVSEQEAKDIIADVDENKDGVVNFPEFLHMMGMRKRTSSSSSFNFSSPFDKNKKPVKEKKLKFQIRDKLKRIFH</sequence>
<comment type="caution">
    <text evidence="4">The sequence shown here is derived from an EMBL/GenBank/DDBJ whole genome shotgun (WGS) entry which is preliminary data.</text>
</comment>
<dbReference type="InterPro" id="IPR050230">
    <property type="entry name" value="CALM/Myosin/TropC-like"/>
</dbReference>
<feature type="domain" description="EF-hand" evidence="3">
    <location>
        <begin position="98"/>
        <end position="133"/>
    </location>
</feature>
<keyword evidence="1" id="KW-0677">Repeat</keyword>
<dbReference type="PROSITE" id="PS00018">
    <property type="entry name" value="EF_HAND_1"/>
    <property type="match status" value="3"/>
</dbReference>
<evidence type="ECO:0000313" key="4">
    <source>
        <dbReference type="EMBL" id="KAG2221121.1"/>
    </source>
</evidence>
<gene>
    <name evidence="4" type="ORF">INT45_004430</name>
</gene>
<dbReference type="InterPro" id="IPR002048">
    <property type="entry name" value="EF_hand_dom"/>
</dbReference>
<keyword evidence="5" id="KW-1185">Reference proteome</keyword>
<evidence type="ECO:0000256" key="1">
    <source>
        <dbReference type="ARBA" id="ARBA00022737"/>
    </source>
</evidence>
<evidence type="ECO:0000256" key="2">
    <source>
        <dbReference type="ARBA" id="ARBA00022837"/>
    </source>
</evidence>
<dbReference type="GO" id="GO:0016460">
    <property type="term" value="C:myosin II complex"/>
    <property type="evidence" value="ECO:0007669"/>
    <property type="project" value="TreeGrafter"/>
</dbReference>
<dbReference type="EMBL" id="JAEPRB010000118">
    <property type="protein sequence ID" value="KAG2221121.1"/>
    <property type="molecule type" value="Genomic_DNA"/>
</dbReference>
<dbReference type="SMART" id="SM00054">
    <property type="entry name" value="EFh"/>
    <property type="match status" value="3"/>
</dbReference>